<dbReference type="SUPFAM" id="SSF49503">
    <property type="entry name" value="Cupredoxins"/>
    <property type="match status" value="1"/>
</dbReference>
<evidence type="ECO:0000259" key="2">
    <source>
        <dbReference type="PROSITE" id="PS51485"/>
    </source>
</evidence>
<evidence type="ECO:0000313" key="3">
    <source>
        <dbReference type="EMBL" id="KAI5076599.1"/>
    </source>
</evidence>
<name>A0A9D4ZIE1_ADICA</name>
<dbReference type="GO" id="GO:0009055">
    <property type="term" value="F:electron transfer activity"/>
    <property type="evidence" value="ECO:0007669"/>
    <property type="project" value="InterPro"/>
</dbReference>
<accession>A0A9D4ZIE1</accession>
<keyword evidence="1" id="KW-0472">Membrane</keyword>
<dbReference type="InterPro" id="IPR003245">
    <property type="entry name" value="Phytocyanin_dom"/>
</dbReference>
<sequence>MEICRASRSAPFLPPANAGPEVHLNYTVWAASQKFYLEDEVSFHYPEDMQYSVFQVNFSVYTNCTINMWSGHDWIYNWTNKGGRTVIPLNKTMVYYFVDASHCNEGMKVAVNVTKNETKATSLVKVAAKNDESRASLPTYTTTLATLVVVQALLFMCVHMLYPAF</sequence>
<dbReference type="PANTHER" id="PTHR33021">
    <property type="entry name" value="BLUE COPPER PROTEIN"/>
    <property type="match status" value="1"/>
</dbReference>
<dbReference type="Gene3D" id="2.60.40.420">
    <property type="entry name" value="Cupredoxins - blue copper proteins"/>
    <property type="match status" value="1"/>
</dbReference>
<dbReference type="GO" id="GO:0005886">
    <property type="term" value="C:plasma membrane"/>
    <property type="evidence" value="ECO:0007669"/>
    <property type="project" value="TreeGrafter"/>
</dbReference>
<dbReference type="Pfam" id="PF02298">
    <property type="entry name" value="Cu_bind_like"/>
    <property type="match status" value="1"/>
</dbReference>
<dbReference type="Proteomes" id="UP000886520">
    <property type="component" value="Chromosome 8"/>
</dbReference>
<keyword evidence="4" id="KW-1185">Reference proteome</keyword>
<organism evidence="3 4">
    <name type="scientific">Adiantum capillus-veneris</name>
    <name type="common">Maidenhair fern</name>
    <dbReference type="NCBI Taxonomy" id="13818"/>
    <lineage>
        <taxon>Eukaryota</taxon>
        <taxon>Viridiplantae</taxon>
        <taxon>Streptophyta</taxon>
        <taxon>Embryophyta</taxon>
        <taxon>Tracheophyta</taxon>
        <taxon>Polypodiopsida</taxon>
        <taxon>Polypodiidae</taxon>
        <taxon>Polypodiales</taxon>
        <taxon>Pteridineae</taxon>
        <taxon>Pteridaceae</taxon>
        <taxon>Vittarioideae</taxon>
        <taxon>Adiantum</taxon>
    </lineage>
</organism>
<protein>
    <recommendedName>
        <fullName evidence="2">Phytocyanin domain-containing protein</fullName>
    </recommendedName>
</protein>
<dbReference type="InterPro" id="IPR039391">
    <property type="entry name" value="Phytocyanin-like"/>
</dbReference>
<keyword evidence="1" id="KW-1133">Transmembrane helix</keyword>
<dbReference type="InterPro" id="IPR008972">
    <property type="entry name" value="Cupredoxin"/>
</dbReference>
<dbReference type="PROSITE" id="PS51485">
    <property type="entry name" value="PHYTOCYANIN"/>
    <property type="match status" value="1"/>
</dbReference>
<dbReference type="OrthoDB" id="2012289at2759"/>
<feature type="domain" description="Phytocyanin" evidence="2">
    <location>
        <begin position="1"/>
        <end position="115"/>
    </location>
</feature>
<keyword evidence="1" id="KW-0812">Transmembrane</keyword>
<dbReference type="EMBL" id="JABFUD020000008">
    <property type="protein sequence ID" value="KAI5076599.1"/>
    <property type="molecule type" value="Genomic_DNA"/>
</dbReference>
<evidence type="ECO:0000313" key="4">
    <source>
        <dbReference type="Proteomes" id="UP000886520"/>
    </source>
</evidence>
<reference evidence="3" key="1">
    <citation type="submission" date="2021-01" db="EMBL/GenBank/DDBJ databases">
        <title>Adiantum capillus-veneris genome.</title>
        <authorList>
            <person name="Fang Y."/>
            <person name="Liao Q."/>
        </authorList>
    </citation>
    <scope>NUCLEOTIDE SEQUENCE</scope>
    <source>
        <strain evidence="3">H3</strain>
        <tissue evidence="3">Leaf</tissue>
    </source>
</reference>
<dbReference type="PANTHER" id="PTHR33021:SF13">
    <property type="entry name" value="OS09G0557900 PROTEIN"/>
    <property type="match status" value="1"/>
</dbReference>
<gene>
    <name evidence="3" type="ORF">GOP47_0008664</name>
</gene>
<comment type="caution">
    <text evidence="3">The sequence shown here is derived from an EMBL/GenBank/DDBJ whole genome shotgun (WGS) entry which is preliminary data.</text>
</comment>
<evidence type="ECO:0000256" key="1">
    <source>
        <dbReference type="SAM" id="Phobius"/>
    </source>
</evidence>
<feature type="transmembrane region" description="Helical" evidence="1">
    <location>
        <begin position="144"/>
        <end position="162"/>
    </location>
</feature>
<dbReference type="AlphaFoldDB" id="A0A9D4ZIE1"/>
<proteinExistence type="predicted"/>